<name>A0ABW5YA71_9SPHI</name>
<evidence type="ECO:0000256" key="4">
    <source>
        <dbReference type="SAM" id="MobiDB-lite"/>
    </source>
</evidence>
<dbReference type="InterPro" id="IPR018077">
    <property type="entry name" value="Glyco_hydro_fam25_subgr"/>
</dbReference>
<keyword evidence="5" id="KW-0812">Transmembrane</keyword>
<reference evidence="7" key="1">
    <citation type="journal article" date="2019" name="Int. J. Syst. Evol. Microbiol.">
        <title>The Global Catalogue of Microorganisms (GCM) 10K type strain sequencing project: providing services to taxonomists for standard genome sequencing and annotation.</title>
        <authorList>
            <consortium name="The Broad Institute Genomics Platform"/>
            <consortium name="The Broad Institute Genome Sequencing Center for Infectious Disease"/>
            <person name="Wu L."/>
            <person name="Ma J."/>
        </authorList>
    </citation>
    <scope>NUCLEOTIDE SEQUENCE [LARGE SCALE GENOMIC DNA]</scope>
    <source>
        <strain evidence="7">KCTC 22437</strain>
    </source>
</reference>
<gene>
    <name evidence="6" type="ORF">ACFS5N_05340</name>
</gene>
<evidence type="ECO:0000256" key="1">
    <source>
        <dbReference type="ARBA" id="ARBA00010646"/>
    </source>
</evidence>
<keyword evidence="3" id="KW-0326">Glycosidase</keyword>
<dbReference type="PROSITE" id="PS51904">
    <property type="entry name" value="GLYCOSYL_HYDROL_F25_2"/>
    <property type="match status" value="1"/>
</dbReference>
<feature type="transmembrane region" description="Helical" evidence="5">
    <location>
        <begin position="38"/>
        <end position="58"/>
    </location>
</feature>
<evidence type="ECO:0000256" key="3">
    <source>
        <dbReference type="ARBA" id="ARBA00023295"/>
    </source>
</evidence>
<dbReference type="InterPro" id="IPR002053">
    <property type="entry name" value="Glyco_hydro_25"/>
</dbReference>
<comment type="caution">
    <text evidence="6">The sequence shown here is derived from an EMBL/GenBank/DDBJ whole genome shotgun (WGS) entry which is preliminary data.</text>
</comment>
<dbReference type="EMBL" id="JBHUPD010000001">
    <property type="protein sequence ID" value="MFD2871880.1"/>
    <property type="molecule type" value="Genomic_DNA"/>
</dbReference>
<dbReference type="Proteomes" id="UP001597557">
    <property type="component" value="Unassembled WGS sequence"/>
</dbReference>
<dbReference type="CDD" id="cd06524">
    <property type="entry name" value="GH25_YegX-like"/>
    <property type="match status" value="1"/>
</dbReference>
<keyword evidence="2 6" id="KW-0378">Hydrolase</keyword>
<proteinExistence type="inferred from homology"/>
<dbReference type="Pfam" id="PF01183">
    <property type="entry name" value="Glyco_hydro_25"/>
    <property type="match status" value="1"/>
</dbReference>
<keyword evidence="7" id="KW-1185">Reference proteome</keyword>
<comment type="similarity">
    <text evidence="1">Belongs to the glycosyl hydrolase 25 family.</text>
</comment>
<feature type="region of interest" description="Disordered" evidence="4">
    <location>
        <begin position="1"/>
        <end position="32"/>
    </location>
</feature>
<protein>
    <submittedName>
        <fullName evidence="6">Glycoside hydrolase family 25 protein</fullName>
    </submittedName>
</protein>
<dbReference type="RefSeq" id="WP_377182991.1">
    <property type="nucleotide sequence ID" value="NZ_JBHUPD010000001.1"/>
</dbReference>
<sequence>MNRAQHKYKAPTITRRVPARKKPASKKKKPAGSGAKKTLRWLLAVLLLVILSPLYYGYVLKLFSSTWRWVTDMGSSPNYRTYHSFGIPIPTNYKWHGIDVSYAQGKINWPKVAAMEEDSVRIRFAFIKATEGLLKVDPYFKRNWREAAKAGITCGAYHFFRPKKDGLWQARFFLQNVKLESGDLPPVVDIEVLDGVAPDKMRQELKAFIKKVESTTGVKPIIYTGIRYYQDYLKGYFDGYPLWIAHYYQEELQLPKSTGWWFWQHSDIATINGINHVTDFDAFKGDSLDFQRLLVR</sequence>
<dbReference type="SUPFAM" id="SSF51445">
    <property type="entry name" value="(Trans)glycosidases"/>
    <property type="match status" value="1"/>
</dbReference>
<feature type="compositionally biased region" description="Basic residues" evidence="4">
    <location>
        <begin position="17"/>
        <end position="30"/>
    </location>
</feature>
<dbReference type="InterPro" id="IPR017853">
    <property type="entry name" value="GH"/>
</dbReference>
<keyword evidence="5" id="KW-0472">Membrane</keyword>
<accession>A0ABW5YA71</accession>
<keyword evidence="5" id="KW-1133">Transmembrane helix</keyword>
<dbReference type="SMART" id="SM00641">
    <property type="entry name" value="Glyco_25"/>
    <property type="match status" value="1"/>
</dbReference>
<dbReference type="GO" id="GO:0016787">
    <property type="term" value="F:hydrolase activity"/>
    <property type="evidence" value="ECO:0007669"/>
    <property type="project" value="UniProtKB-KW"/>
</dbReference>
<evidence type="ECO:0000313" key="6">
    <source>
        <dbReference type="EMBL" id="MFD2871880.1"/>
    </source>
</evidence>
<evidence type="ECO:0000256" key="5">
    <source>
        <dbReference type="SAM" id="Phobius"/>
    </source>
</evidence>
<dbReference type="PANTHER" id="PTHR34135">
    <property type="entry name" value="LYSOZYME"/>
    <property type="match status" value="1"/>
</dbReference>
<dbReference type="PANTHER" id="PTHR34135:SF2">
    <property type="entry name" value="LYSOZYME"/>
    <property type="match status" value="1"/>
</dbReference>
<evidence type="ECO:0000256" key="2">
    <source>
        <dbReference type="ARBA" id="ARBA00022801"/>
    </source>
</evidence>
<evidence type="ECO:0000313" key="7">
    <source>
        <dbReference type="Proteomes" id="UP001597557"/>
    </source>
</evidence>
<dbReference type="Gene3D" id="3.20.20.80">
    <property type="entry name" value="Glycosidases"/>
    <property type="match status" value="1"/>
</dbReference>
<organism evidence="6 7">
    <name type="scientific">Mucilaginibacter ximonensis</name>
    <dbReference type="NCBI Taxonomy" id="538021"/>
    <lineage>
        <taxon>Bacteria</taxon>
        <taxon>Pseudomonadati</taxon>
        <taxon>Bacteroidota</taxon>
        <taxon>Sphingobacteriia</taxon>
        <taxon>Sphingobacteriales</taxon>
        <taxon>Sphingobacteriaceae</taxon>
        <taxon>Mucilaginibacter</taxon>
    </lineage>
</organism>